<gene>
    <name evidence="2" type="ORF">BEMITA_LOCUS6177</name>
</gene>
<keyword evidence="4" id="KW-1185">Reference proteome</keyword>
<evidence type="ECO:0000256" key="1">
    <source>
        <dbReference type="SAM" id="SignalP"/>
    </source>
</evidence>
<dbReference type="KEGG" id="btab:109032321"/>
<dbReference type="Gene3D" id="2.60.20.10">
    <property type="entry name" value="Crystallins"/>
    <property type="match status" value="1"/>
</dbReference>
<protein>
    <submittedName>
        <fullName evidence="3">SP15.9</fullName>
    </submittedName>
</protein>
<dbReference type="EMBL" id="MN738092">
    <property type="protein sequence ID" value="QHB15629.1"/>
    <property type="molecule type" value="mRNA"/>
</dbReference>
<keyword evidence="1" id="KW-0732">Signal</keyword>
<dbReference type="Proteomes" id="UP001152759">
    <property type="component" value="Chromosome 3"/>
</dbReference>
<reference evidence="2" key="2">
    <citation type="submission" date="2021-12" db="EMBL/GenBank/DDBJ databases">
        <authorList>
            <person name="King R."/>
        </authorList>
    </citation>
    <scope>NUCLEOTIDE SEQUENCE</scope>
</reference>
<dbReference type="EMBL" id="OU963864">
    <property type="protein sequence ID" value="CAH0387125.1"/>
    <property type="molecule type" value="Genomic_DNA"/>
</dbReference>
<accession>A0A7S5HG38</accession>
<organism evidence="3">
    <name type="scientific">Bemisia tabaci</name>
    <name type="common">Sweetpotato whitefly</name>
    <name type="synonym">Aleurodes tabaci</name>
    <dbReference type="NCBI Taxonomy" id="7038"/>
    <lineage>
        <taxon>Eukaryota</taxon>
        <taxon>Metazoa</taxon>
        <taxon>Ecdysozoa</taxon>
        <taxon>Arthropoda</taxon>
        <taxon>Hexapoda</taxon>
        <taxon>Insecta</taxon>
        <taxon>Pterygota</taxon>
        <taxon>Neoptera</taxon>
        <taxon>Paraneoptera</taxon>
        <taxon>Hemiptera</taxon>
        <taxon>Sternorrhyncha</taxon>
        <taxon>Aleyrodoidea</taxon>
        <taxon>Aleyrodidae</taxon>
        <taxon>Aleyrodinae</taxon>
        <taxon>Bemisia</taxon>
    </lineage>
</organism>
<proteinExistence type="evidence at transcript level"/>
<sequence length="121" mass="13333">MFGSAQAFTCLAIVGFLVACFPKLALGVVHFEGMLYTKVNYTGSEGPFICSEEVNKCQNCAGLYKGWRNKAMSIKTNNTCIMAFSLPDCDNQSQIYMITKSIPDLGKVKWAKRIQSLGICL</sequence>
<name>A0A7S5HG38_BEMTA</name>
<feature type="signal peptide" evidence="1">
    <location>
        <begin position="1"/>
        <end position="27"/>
    </location>
</feature>
<reference evidence="3" key="1">
    <citation type="submission" date="2019-11" db="EMBL/GenBank/DDBJ databases">
        <title>Identification of Saliva Proteins of the Whitefly Bemisia tabaci by Transcriptome and LC-MS/MS Analyses.</title>
        <authorList>
            <person name="Huang H.-J."/>
        </authorList>
    </citation>
    <scope>NUCLEOTIDE SEQUENCE</scope>
</reference>
<evidence type="ECO:0000313" key="3">
    <source>
        <dbReference type="EMBL" id="QHB15629.1"/>
    </source>
</evidence>
<dbReference type="AlphaFoldDB" id="A0A7S5HG38"/>
<evidence type="ECO:0000313" key="2">
    <source>
        <dbReference type="EMBL" id="CAH0387125.1"/>
    </source>
</evidence>
<evidence type="ECO:0000313" key="4">
    <source>
        <dbReference type="Proteomes" id="UP001152759"/>
    </source>
</evidence>
<feature type="chain" id="PRO_5040627145" evidence="1">
    <location>
        <begin position="28"/>
        <end position="121"/>
    </location>
</feature>